<reference evidence="6 7" key="1">
    <citation type="submission" date="2019-08" db="EMBL/GenBank/DDBJ databases">
        <authorList>
            <person name="Guy L."/>
        </authorList>
    </citation>
    <scope>NUCLEOTIDE SEQUENCE [LARGE SCALE GENOMIC DNA]</scope>
    <source>
        <strain evidence="6 7">SGT-108</strain>
    </source>
</reference>
<keyword evidence="3 5" id="KW-1133">Transmembrane helix</keyword>
<evidence type="ECO:0000256" key="4">
    <source>
        <dbReference type="ARBA" id="ARBA00023136"/>
    </source>
</evidence>
<dbReference type="OrthoDB" id="3711263at2"/>
<dbReference type="AlphaFoldDB" id="A0A5E4PH02"/>
<name>A0A5E4PH02_9COXI</name>
<dbReference type="InterPro" id="IPR023380">
    <property type="entry name" value="DsbB-like_sf"/>
</dbReference>
<dbReference type="RefSeq" id="WP_148338926.1">
    <property type="nucleotide sequence ID" value="NZ_LR699119.1"/>
</dbReference>
<keyword evidence="2 5" id="KW-0812">Transmembrane</keyword>
<keyword evidence="7" id="KW-1185">Reference proteome</keyword>
<dbReference type="GO" id="GO:0016020">
    <property type="term" value="C:membrane"/>
    <property type="evidence" value="ECO:0007669"/>
    <property type="project" value="UniProtKB-SubCell"/>
</dbReference>
<organism evidence="6 7">
    <name type="scientific">Aquicella siphonis</name>
    <dbReference type="NCBI Taxonomy" id="254247"/>
    <lineage>
        <taxon>Bacteria</taxon>
        <taxon>Pseudomonadati</taxon>
        <taxon>Pseudomonadota</taxon>
        <taxon>Gammaproteobacteria</taxon>
        <taxon>Legionellales</taxon>
        <taxon>Coxiellaceae</taxon>
        <taxon>Aquicella</taxon>
    </lineage>
</organism>
<evidence type="ECO:0000256" key="3">
    <source>
        <dbReference type="ARBA" id="ARBA00022989"/>
    </source>
</evidence>
<dbReference type="SUPFAM" id="SSF158442">
    <property type="entry name" value="DsbB-like"/>
    <property type="match status" value="1"/>
</dbReference>
<feature type="transmembrane region" description="Helical" evidence="5">
    <location>
        <begin position="12"/>
        <end position="33"/>
    </location>
</feature>
<keyword evidence="4 5" id="KW-0472">Membrane</keyword>
<feature type="transmembrane region" description="Helical" evidence="5">
    <location>
        <begin position="110"/>
        <end position="131"/>
    </location>
</feature>
<dbReference type="GO" id="GO:0006457">
    <property type="term" value="P:protein folding"/>
    <property type="evidence" value="ECO:0007669"/>
    <property type="project" value="InterPro"/>
</dbReference>
<proteinExistence type="predicted"/>
<evidence type="ECO:0000256" key="1">
    <source>
        <dbReference type="ARBA" id="ARBA00004141"/>
    </source>
</evidence>
<comment type="subcellular location">
    <subcellularLocation>
        <location evidence="1">Membrane</location>
        <topology evidence="1">Multi-pass membrane protein</topology>
    </subcellularLocation>
</comment>
<evidence type="ECO:0000256" key="5">
    <source>
        <dbReference type="SAM" id="Phobius"/>
    </source>
</evidence>
<evidence type="ECO:0000256" key="2">
    <source>
        <dbReference type="ARBA" id="ARBA00022692"/>
    </source>
</evidence>
<dbReference type="KEGG" id="asip:AQUSIP_09260"/>
<dbReference type="EMBL" id="LR699119">
    <property type="protein sequence ID" value="VVC75636.1"/>
    <property type="molecule type" value="Genomic_DNA"/>
</dbReference>
<protein>
    <submittedName>
        <fullName evidence="6">Disulfide bond formation protein B</fullName>
    </submittedName>
</protein>
<feature type="transmembrane region" description="Helical" evidence="5">
    <location>
        <begin position="71"/>
        <end position="90"/>
    </location>
</feature>
<dbReference type="GO" id="GO:0015035">
    <property type="term" value="F:protein-disulfide reductase activity"/>
    <property type="evidence" value="ECO:0007669"/>
    <property type="project" value="InterPro"/>
</dbReference>
<sequence>MTGKLTTRSFAGLFNLLELAGILTTLFMAFAFQIILNELPCPLCLLQRIGFLGIAFGFLLNLRFGMRPSHYAIALFSAIYTSFVALRQIALHVVPGTGSYGDALLGFHLYTWSFIISMTVVTVTILLMGLDRQYEQATFPHRVSVLVHVLFSIMVVLTAANLVAVYMECGLSQCPDNPVHYRIVSR</sequence>
<dbReference type="Gene3D" id="1.20.1550.10">
    <property type="entry name" value="DsbB-like"/>
    <property type="match status" value="1"/>
</dbReference>
<dbReference type="InterPro" id="IPR003752">
    <property type="entry name" value="DiS_bond_form_DsbB/BdbC"/>
</dbReference>
<feature type="transmembrane region" description="Helical" evidence="5">
    <location>
        <begin position="45"/>
        <end position="64"/>
    </location>
</feature>
<feature type="transmembrane region" description="Helical" evidence="5">
    <location>
        <begin position="143"/>
        <end position="167"/>
    </location>
</feature>
<accession>A0A5E4PH02</accession>
<evidence type="ECO:0000313" key="6">
    <source>
        <dbReference type="EMBL" id="VVC75636.1"/>
    </source>
</evidence>
<dbReference type="Pfam" id="PF02600">
    <property type="entry name" value="DsbB"/>
    <property type="match status" value="1"/>
</dbReference>
<gene>
    <name evidence="6" type="primary">dsbB_1</name>
    <name evidence="6" type="ORF">AQUSIP_09260</name>
</gene>
<evidence type="ECO:0000313" key="7">
    <source>
        <dbReference type="Proteomes" id="UP000324194"/>
    </source>
</evidence>
<dbReference type="Proteomes" id="UP000324194">
    <property type="component" value="Chromosome 1"/>
</dbReference>